<dbReference type="GO" id="GO:0031979">
    <property type="term" value="C:plasma membrane-derived thylakoid lumen"/>
    <property type="evidence" value="ECO:0007669"/>
    <property type="project" value="UniProtKB-SubCell"/>
</dbReference>
<dbReference type="Gene3D" id="3.30.750.44">
    <property type="match status" value="1"/>
</dbReference>
<dbReference type="Gene3D" id="3.90.226.10">
    <property type="entry name" value="2-enoyl-CoA Hydratase, Chain A, domain 1"/>
    <property type="match status" value="1"/>
</dbReference>
<dbReference type="OrthoDB" id="9812068at2"/>
<dbReference type="EC" id="3.4.21.102" evidence="10"/>
<dbReference type="KEGG" id="cep:Cri9333_4269"/>
<evidence type="ECO:0000256" key="13">
    <source>
        <dbReference type="RuleBase" id="RU004404"/>
    </source>
</evidence>
<dbReference type="GO" id="GO:0007165">
    <property type="term" value="P:signal transduction"/>
    <property type="evidence" value="ECO:0007669"/>
    <property type="project" value="TreeGrafter"/>
</dbReference>
<sequence length="431" mass="46839">MVITKRGLVLGATALVLTTVGVTGAGIHLSQGQALFRESPKEIVDEVWQIIDRQYVDGTFNQVDWRAVRKKYLSRSYSSKEDAYKAIREMIKPLDDPYTRFMDPKQFKDMQIDTSGQLIGVGIQLAQDEKTKKLVVIAPIEDTPASKAGILAKDIILRIDAKSTEGMDVNQAVQLIRGQEGTPIRLTILRGDKQLVFPLTRAKVEVHPVRSSIQKDSQLGSVGYIRLNQFSANAPSEMRNAIKNLERQRVAGYILDLRSNPGGLLYGSIEIAKMWLGEGAIVSTVDRNGESDRQVANRTAVTNKPVVVLVDGGSASASEILSGALQDNKRALLVGTKTFGKGLVQSVRPLGDGSALAVTIAKYFTPSGRDINKLGIKPDVVVELTEEQKKALSADRTQVGTVNDPQYAKALQVLKQEIAKTGNSAASTTAK</sequence>
<keyword evidence="16" id="KW-1185">Reference proteome</keyword>
<dbReference type="eggNOG" id="COG0793">
    <property type="taxonomic scope" value="Bacteria"/>
</dbReference>
<dbReference type="Proteomes" id="UP000010472">
    <property type="component" value="Chromosome"/>
</dbReference>
<keyword evidence="5 13" id="KW-0378">Hydrolase</keyword>
<evidence type="ECO:0000313" key="15">
    <source>
        <dbReference type="EMBL" id="AFZ15057.1"/>
    </source>
</evidence>
<dbReference type="InterPro" id="IPR005151">
    <property type="entry name" value="Tail-specific_protease"/>
</dbReference>
<dbReference type="PANTHER" id="PTHR32060:SF30">
    <property type="entry name" value="CARBOXY-TERMINAL PROCESSING PROTEASE CTPA"/>
    <property type="match status" value="1"/>
</dbReference>
<keyword evidence="6 13" id="KW-0720">Serine protease</keyword>
<dbReference type="FunFam" id="2.30.42.10:FF:000063">
    <property type="entry name" value="Peptidase, S41 family"/>
    <property type="match status" value="1"/>
</dbReference>
<evidence type="ECO:0000256" key="1">
    <source>
        <dbReference type="ARBA" id="ARBA00004518"/>
    </source>
</evidence>
<dbReference type="InterPro" id="IPR041489">
    <property type="entry name" value="PDZ_6"/>
</dbReference>
<evidence type="ECO:0000256" key="2">
    <source>
        <dbReference type="ARBA" id="ARBA00009179"/>
    </source>
</evidence>
<dbReference type="EMBL" id="CP003620">
    <property type="protein sequence ID" value="AFZ15057.1"/>
    <property type="molecule type" value="Genomic_DNA"/>
</dbReference>
<dbReference type="Pfam" id="PF03572">
    <property type="entry name" value="Peptidase_S41"/>
    <property type="match status" value="1"/>
</dbReference>
<evidence type="ECO:0000313" key="16">
    <source>
        <dbReference type="Proteomes" id="UP000010472"/>
    </source>
</evidence>
<evidence type="ECO:0000256" key="9">
    <source>
        <dbReference type="ARBA" id="ARBA00053093"/>
    </source>
</evidence>
<dbReference type="GO" id="GO:0006508">
    <property type="term" value="P:proteolysis"/>
    <property type="evidence" value="ECO:0007669"/>
    <property type="project" value="UniProtKB-KW"/>
</dbReference>
<accession>K9W5P3</accession>
<dbReference type="Pfam" id="PF17820">
    <property type="entry name" value="PDZ_6"/>
    <property type="match status" value="1"/>
</dbReference>
<dbReference type="SUPFAM" id="SSF50156">
    <property type="entry name" value="PDZ domain-like"/>
    <property type="match status" value="1"/>
</dbReference>
<comment type="function">
    <text evidence="9">Cleavage of the 16 C-terminal residues from the D1 precursor of photosystem II (PSII). This proteolytic processing is necessary to allow the light-driven assembly of the oxygen-evolving cluster (a tetranuclear manganese), which is responsible for photosynthetic water oxidation.</text>
</comment>
<dbReference type="NCBIfam" id="NF045590">
    <property type="entry name" value="Cterm_S41_CtpC"/>
    <property type="match status" value="1"/>
</dbReference>
<evidence type="ECO:0000256" key="7">
    <source>
        <dbReference type="ARBA" id="ARBA00023078"/>
    </source>
</evidence>
<dbReference type="PATRIC" id="fig|1173022.3.peg.4611"/>
<name>K9W5P3_9CYAN</name>
<comment type="catalytic activity">
    <reaction evidence="8">
        <text>The enzyme shows specific recognition of a C-terminal tripeptide, Xaa-Yaa-Zaa, in which Xaa is preferably Ala or Leu, Yaa is preferably Ala or Tyr, and Zaa is preferably Ala, but then cleaves at a variable distance from the C-terminus. A typical cleavage is -Ala-Ala-|-Arg-Ala-Ala-Lys-Glu-Asn-Tyr-Ala-Leu-Ala-Ala.</text>
        <dbReference type="EC" id="3.4.21.102"/>
    </reaction>
</comment>
<evidence type="ECO:0000256" key="4">
    <source>
        <dbReference type="ARBA" id="ARBA00022729"/>
    </source>
</evidence>
<comment type="subcellular location">
    <subcellularLocation>
        <location evidence="1">Cellular thylakoid lumen</location>
    </subcellularLocation>
</comment>
<dbReference type="InterPro" id="IPR028204">
    <property type="entry name" value="Tricorn_C1"/>
</dbReference>
<evidence type="ECO:0000259" key="14">
    <source>
        <dbReference type="PROSITE" id="PS50106"/>
    </source>
</evidence>
<keyword evidence="4" id="KW-0732">Signal</keyword>
<dbReference type="PROSITE" id="PS50106">
    <property type="entry name" value="PDZ"/>
    <property type="match status" value="1"/>
</dbReference>
<dbReference type="FunFam" id="3.90.226.10:FF:000023">
    <property type="entry name" value="Carboxyl-terminal processing protease"/>
    <property type="match status" value="1"/>
</dbReference>
<feature type="domain" description="PDZ" evidence="14">
    <location>
        <begin position="107"/>
        <end position="177"/>
    </location>
</feature>
<dbReference type="Gene3D" id="2.30.42.10">
    <property type="match status" value="1"/>
</dbReference>
<keyword evidence="3 13" id="KW-0645">Protease</keyword>
<dbReference type="STRING" id="1173022.Cri9333_4269"/>
<evidence type="ECO:0000256" key="6">
    <source>
        <dbReference type="ARBA" id="ARBA00022825"/>
    </source>
</evidence>
<protein>
    <recommendedName>
        <fullName evidence="11">Carboxyl-terminal-processing protease</fullName>
        <ecNumber evidence="10">3.4.21.102</ecNumber>
    </recommendedName>
    <alternativeName>
        <fullName evidence="12">CtpA</fullName>
    </alternativeName>
</protein>
<evidence type="ECO:0000256" key="10">
    <source>
        <dbReference type="ARBA" id="ARBA00066637"/>
    </source>
</evidence>
<dbReference type="SUPFAM" id="SSF52096">
    <property type="entry name" value="ClpP/crotonase"/>
    <property type="match status" value="1"/>
</dbReference>
<dbReference type="AlphaFoldDB" id="K9W5P3"/>
<dbReference type="FunFam" id="3.30.750.44:FF:000002">
    <property type="entry name" value="carboxyl-terminal-processing peptidase 2, chloroplastic"/>
    <property type="match status" value="1"/>
</dbReference>
<dbReference type="CDD" id="cd06782">
    <property type="entry name" value="cpPDZ_CPP-like"/>
    <property type="match status" value="1"/>
</dbReference>
<dbReference type="RefSeq" id="WP_015205151.1">
    <property type="nucleotide sequence ID" value="NC_019753.1"/>
</dbReference>
<dbReference type="Pfam" id="PF14684">
    <property type="entry name" value="Tricorn_C1"/>
    <property type="match status" value="1"/>
</dbReference>
<evidence type="ECO:0000256" key="11">
    <source>
        <dbReference type="ARBA" id="ARBA00069724"/>
    </source>
</evidence>
<evidence type="ECO:0000256" key="3">
    <source>
        <dbReference type="ARBA" id="ARBA00022670"/>
    </source>
</evidence>
<dbReference type="GO" id="GO:0004252">
    <property type="term" value="F:serine-type endopeptidase activity"/>
    <property type="evidence" value="ECO:0007669"/>
    <property type="project" value="UniProtKB-EC"/>
</dbReference>
<dbReference type="InterPro" id="IPR054626">
    <property type="entry name" value="Cterm_S41_CtpC"/>
</dbReference>
<proteinExistence type="inferred from homology"/>
<dbReference type="InterPro" id="IPR029045">
    <property type="entry name" value="ClpP/crotonase-like_dom_sf"/>
</dbReference>
<dbReference type="GO" id="GO:0030288">
    <property type="term" value="C:outer membrane-bounded periplasmic space"/>
    <property type="evidence" value="ECO:0007669"/>
    <property type="project" value="TreeGrafter"/>
</dbReference>
<dbReference type="InterPro" id="IPR004447">
    <property type="entry name" value="Peptidase_S41A"/>
</dbReference>
<dbReference type="CDD" id="cd07560">
    <property type="entry name" value="Peptidase_S41_CPP"/>
    <property type="match status" value="1"/>
</dbReference>
<comment type="similarity">
    <text evidence="2 13">Belongs to the peptidase S41A family.</text>
</comment>
<evidence type="ECO:0000256" key="8">
    <source>
        <dbReference type="ARBA" id="ARBA00051784"/>
    </source>
</evidence>
<dbReference type="InterPro" id="IPR036034">
    <property type="entry name" value="PDZ_sf"/>
</dbReference>
<dbReference type="SMART" id="SM00228">
    <property type="entry name" value="PDZ"/>
    <property type="match status" value="1"/>
</dbReference>
<reference evidence="15 16" key="1">
    <citation type="submission" date="2012-06" db="EMBL/GenBank/DDBJ databases">
        <title>Finished chromosome of genome of Crinalium epipsammum PCC 9333.</title>
        <authorList>
            <consortium name="US DOE Joint Genome Institute"/>
            <person name="Gugger M."/>
            <person name="Coursin T."/>
            <person name="Rippka R."/>
            <person name="Tandeau De Marsac N."/>
            <person name="Huntemann M."/>
            <person name="Wei C.-L."/>
            <person name="Han J."/>
            <person name="Detter J.C."/>
            <person name="Han C."/>
            <person name="Tapia R."/>
            <person name="Davenport K."/>
            <person name="Daligault H."/>
            <person name="Erkkila T."/>
            <person name="Gu W."/>
            <person name="Munk A.C.C."/>
            <person name="Teshima H."/>
            <person name="Xu Y."/>
            <person name="Chain P."/>
            <person name="Chen A."/>
            <person name="Krypides N."/>
            <person name="Mavromatis K."/>
            <person name="Markowitz V."/>
            <person name="Szeto E."/>
            <person name="Ivanova N."/>
            <person name="Mikhailova N."/>
            <person name="Ovchinnikova G."/>
            <person name="Pagani I."/>
            <person name="Pati A."/>
            <person name="Goodwin L."/>
            <person name="Peters L."/>
            <person name="Pitluck S."/>
            <person name="Woyke T."/>
            <person name="Kerfeld C."/>
        </authorList>
    </citation>
    <scope>NUCLEOTIDE SEQUENCE [LARGE SCALE GENOMIC DNA]</scope>
    <source>
        <strain evidence="15 16">PCC 9333</strain>
    </source>
</reference>
<evidence type="ECO:0000256" key="5">
    <source>
        <dbReference type="ARBA" id="ARBA00022801"/>
    </source>
</evidence>
<dbReference type="SMART" id="SM00245">
    <property type="entry name" value="TSPc"/>
    <property type="match status" value="1"/>
</dbReference>
<dbReference type="NCBIfam" id="TIGR00225">
    <property type="entry name" value="prc"/>
    <property type="match status" value="1"/>
</dbReference>
<dbReference type="PANTHER" id="PTHR32060">
    <property type="entry name" value="TAIL-SPECIFIC PROTEASE"/>
    <property type="match status" value="1"/>
</dbReference>
<organism evidence="15 16">
    <name type="scientific">Crinalium epipsammum PCC 9333</name>
    <dbReference type="NCBI Taxonomy" id="1173022"/>
    <lineage>
        <taxon>Bacteria</taxon>
        <taxon>Bacillati</taxon>
        <taxon>Cyanobacteriota</taxon>
        <taxon>Cyanophyceae</taxon>
        <taxon>Gomontiellales</taxon>
        <taxon>Gomontiellaceae</taxon>
        <taxon>Crinalium</taxon>
    </lineage>
</organism>
<dbReference type="HOGENOM" id="CLU_017295_0_0_3"/>
<keyword evidence="7" id="KW-0793">Thylakoid</keyword>
<gene>
    <name evidence="15" type="ORF">Cri9333_4269</name>
</gene>
<evidence type="ECO:0000256" key="12">
    <source>
        <dbReference type="ARBA" id="ARBA00080563"/>
    </source>
</evidence>
<dbReference type="InterPro" id="IPR001478">
    <property type="entry name" value="PDZ"/>
</dbReference>
<dbReference type="MEROPS" id="S41.010"/>